<reference evidence="4 5" key="1">
    <citation type="submission" date="2019-01" db="EMBL/GenBank/DDBJ databases">
        <title>Sequencing of cultivated peanut Arachis hypogaea provides insights into genome evolution and oil improvement.</title>
        <authorList>
            <person name="Chen X."/>
        </authorList>
    </citation>
    <scope>NUCLEOTIDE SEQUENCE [LARGE SCALE GENOMIC DNA]</scope>
    <source>
        <strain evidence="5">cv. Fuhuasheng</strain>
        <tissue evidence="4">Leaves</tissue>
    </source>
</reference>
<dbReference type="InterPro" id="IPR002885">
    <property type="entry name" value="PPR_rpt"/>
</dbReference>
<keyword evidence="5" id="KW-1185">Reference proteome</keyword>
<sequence>MVVLSRLKSALRLLPRSSVTYATSASSTSNLSPAKRNQSAFVYVPQVLYRRIFHVRDPTHPTVTILEQWVQDGGTLSYDKLLVVIKQLRSRKRYKNALEVSFWMSEKGYSESGSADFSLRLDLIAKANGIEEAESYFDSIPKDSRAAECYSSLLNCYAQVRDVDKAERIMLQMKHLGFARSTMARNSLLNLYYQTQNYDKVENLLLEMKEEGIKFDRFTFATLINTYAAKSDIEGIDKLLAQLEDDPSYSQHVDWWSVYAVAANCYGKLGLCDKAFNALKKSEERLSSTIWKEAFPYLMTQYATIGKKEEVTRLWNIYKMDGKLLKRDYYSAVISSFLKLDDIELAKSIFEEWESRNRYFRNFLIPNMMIAAYSRKGNMEEAEAIVNRTIMREGKPNLWTWSGLLLGYIPQRNFPMAVRCMKEAVSICEVGCKWRPLPESLAAIFQYLKFNGDMEETEDLIRLLSSKNIISLDVHNKLMSWIKDVESNVPAIDVLGGDSHKQTGEISEPEEDWNNLTSTLAINKMLRDDCQLGKS</sequence>
<gene>
    <name evidence="4" type="ORF">Ahy_B03g066370</name>
</gene>
<protein>
    <recommendedName>
        <fullName evidence="6">Pentatricopeptide repeat-containing protein</fullName>
    </recommendedName>
</protein>
<dbReference type="EMBL" id="SDMP01000013">
    <property type="protein sequence ID" value="RYR21113.1"/>
    <property type="molecule type" value="Genomic_DNA"/>
</dbReference>
<comment type="caution">
    <text evidence="4">The sequence shown here is derived from an EMBL/GenBank/DDBJ whole genome shotgun (WGS) entry which is preliminary data.</text>
</comment>
<dbReference type="OrthoDB" id="1431365at2759"/>
<dbReference type="GO" id="GO:0003729">
    <property type="term" value="F:mRNA binding"/>
    <property type="evidence" value="ECO:0007669"/>
    <property type="project" value="UniProtKB-ARBA"/>
</dbReference>
<comment type="similarity">
    <text evidence="1">Belongs to the PPR family. P subfamily.</text>
</comment>
<evidence type="ECO:0000313" key="4">
    <source>
        <dbReference type="EMBL" id="RYR21113.1"/>
    </source>
</evidence>
<dbReference type="SMR" id="A0A445A3T5"/>
<organism evidence="4 5">
    <name type="scientific">Arachis hypogaea</name>
    <name type="common">Peanut</name>
    <dbReference type="NCBI Taxonomy" id="3818"/>
    <lineage>
        <taxon>Eukaryota</taxon>
        <taxon>Viridiplantae</taxon>
        <taxon>Streptophyta</taxon>
        <taxon>Embryophyta</taxon>
        <taxon>Tracheophyta</taxon>
        <taxon>Spermatophyta</taxon>
        <taxon>Magnoliopsida</taxon>
        <taxon>eudicotyledons</taxon>
        <taxon>Gunneridae</taxon>
        <taxon>Pentapetalae</taxon>
        <taxon>rosids</taxon>
        <taxon>fabids</taxon>
        <taxon>Fabales</taxon>
        <taxon>Fabaceae</taxon>
        <taxon>Papilionoideae</taxon>
        <taxon>50 kb inversion clade</taxon>
        <taxon>dalbergioids sensu lato</taxon>
        <taxon>Dalbergieae</taxon>
        <taxon>Pterocarpus clade</taxon>
        <taxon>Arachis</taxon>
    </lineage>
</organism>
<evidence type="ECO:0000313" key="5">
    <source>
        <dbReference type="Proteomes" id="UP000289738"/>
    </source>
</evidence>
<dbReference type="Pfam" id="PF13041">
    <property type="entry name" value="PPR_2"/>
    <property type="match status" value="1"/>
</dbReference>
<dbReference type="Pfam" id="PF01535">
    <property type="entry name" value="PPR"/>
    <property type="match status" value="3"/>
</dbReference>
<evidence type="ECO:0000256" key="1">
    <source>
        <dbReference type="ARBA" id="ARBA00007626"/>
    </source>
</evidence>
<evidence type="ECO:0000256" key="3">
    <source>
        <dbReference type="PROSITE-ProRule" id="PRU00708"/>
    </source>
</evidence>
<dbReference type="GO" id="GO:0005739">
    <property type="term" value="C:mitochondrion"/>
    <property type="evidence" value="ECO:0007669"/>
    <property type="project" value="TreeGrafter"/>
</dbReference>
<dbReference type="PANTHER" id="PTHR45717">
    <property type="entry name" value="OS12G0527900 PROTEIN"/>
    <property type="match status" value="1"/>
</dbReference>
<dbReference type="NCBIfam" id="TIGR00756">
    <property type="entry name" value="PPR"/>
    <property type="match status" value="1"/>
</dbReference>
<evidence type="ECO:0000256" key="2">
    <source>
        <dbReference type="ARBA" id="ARBA00022737"/>
    </source>
</evidence>
<dbReference type="Proteomes" id="UP000289738">
    <property type="component" value="Chromosome B03"/>
</dbReference>
<keyword evidence="2" id="KW-0677">Repeat</keyword>
<dbReference type="PANTHER" id="PTHR45717:SF28">
    <property type="entry name" value="PENTACOTRIPEPTIDE-REPEAT REGION OF PRORP DOMAIN-CONTAINING PROTEIN"/>
    <property type="match status" value="1"/>
</dbReference>
<name>A0A445A3T5_ARAHY</name>
<dbReference type="PROSITE" id="PS51375">
    <property type="entry name" value="PPR"/>
    <property type="match status" value="1"/>
</dbReference>
<evidence type="ECO:0008006" key="6">
    <source>
        <dbReference type="Google" id="ProtNLM"/>
    </source>
</evidence>
<dbReference type="Gene3D" id="1.25.40.10">
    <property type="entry name" value="Tetratricopeptide repeat domain"/>
    <property type="match status" value="2"/>
</dbReference>
<proteinExistence type="inferred from homology"/>
<dbReference type="Gramene" id="arahy.Tifrunner.gnm2.ann2.Ah13g240500.1">
    <property type="protein sequence ID" value="arahy.Tifrunner.gnm2.ann2.Ah13g240500.1-CDS"/>
    <property type="gene ID" value="arahy.Tifrunner.gnm2.ann2.Ah13g240500"/>
</dbReference>
<accession>A0A445A3T5</accession>
<dbReference type="InterPro" id="IPR011990">
    <property type="entry name" value="TPR-like_helical_dom_sf"/>
</dbReference>
<dbReference type="SUPFAM" id="SSF81901">
    <property type="entry name" value="HCP-like"/>
    <property type="match status" value="1"/>
</dbReference>
<dbReference type="AlphaFoldDB" id="A0A445A3T5"/>
<feature type="repeat" description="PPR" evidence="3">
    <location>
        <begin position="146"/>
        <end position="180"/>
    </location>
</feature>